<gene>
    <name evidence="3" type="ORF">UTRI_04253</name>
</gene>
<feature type="compositionally biased region" description="Basic and acidic residues" evidence="2">
    <location>
        <begin position="1"/>
        <end position="14"/>
    </location>
</feature>
<evidence type="ECO:0000256" key="2">
    <source>
        <dbReference type="SAM" id="MobiDB-lite"/>
    </source>
</evidence>
<dbReference type="EMBL" id="OOIN01000047">
    <property type="protein sequence ID" value="SPO32509.1"/>
    <property type="molecule type" value="Genomic_DNA"/>
</dbReference>
<evidence type="ECO:0000313" key="3">
    <source>
        <dbReference type="EMBL" id="SPO32509.1"/>
    </source>
</evidence>
<evidence type="ECO:0000256" key="1">
    <source>
        <dbReference type="SAM" id="Coils"/>
    </source>
</evidence>
<feature type="coiled-coil region" evidence="1">
    <location>
        <begin position="112"/>
        <end position="146"/>
    </location>
</feature>
<feature type="compositionally biased region" description="Polar residues" evidence="2">
    <location>
        <begin position="15"/>
        <end position="30"/>
    </location>
</feature>
<accession>A0A5C3ET08</accession>
<proteinExistence type="predicted"/>
<reference evidence="3 4" key="1">
    <citation type="submission" date="2018-03" db="EMBL/GenBank/DDBJ databases">
        <authorList>
            <person name="Guldener U."/>
        </authorList>
    </citation>
    <scope>NUCLEOTIDE SEQUENCE [LARGE SCALE GENOMIC DNA]</scope>
    <source>
        <strain evidence="3 4">NBRC100155</strain>
    </source>
</reference>
<name>A0A5C3ET08_9BASI</name>
<feature type="region of interest" description="Disordered" evidence="2">
    <location>
        <begin position="208"/>
        <end position="229"/>
    </location>
</feature>
<feature type="region of interest" description="Disordered" evidence="2">
    <location>
        <begin position="1"/>
        <end position="67"/>
    </location>
</feature>
<organism evidence="3 4">
    <name type="scientific">Ustilago trichophora</name>
    <dbReference type="NCBI Taxonomy" id="86804"/>
    <lineage>
        <taxon>Eukaryota</taxon>
        <taxon>Fungi</taxon>
        <taxon>Dikarya</taxon>
        <taxon>Basidiomycota</taxon>
        <taxon>Ustilaginomycotina</taxon>
        <taxon>Ustilaginomycetes</taxon>
        <taxon>Ustilaginales</taxon>
        <taxon>Ustilaginaceae</taxon>
        <taxon>Ustilago</taxon>
    </lineage>
</organism>
<dbReference type="AlphaFoldDB" id="A0A5C3ET08"/>
<feature type="compositionally biased region" description="Basic and acidic residues" evidence="2">
    <location>
        <begin position="58"/>
        <end position="67"/>
    </location>
</feature>
<evidence type="ECO:0000313" key="4">
    <source>
        <dbReference type="Proteomes" id="UP000324022"/>
    </source>
</evidence>
<feature type="compositionally biased region" description="Polar residues" evidence="2">
    <location>
        <begin position="208"/>
        <end position="218"/>
    </location>
</feature>
<keyword evidence="1" id="KW-0175">Coiled coil</keyword>
<sequence>MKERDASTEGEVERVQSTTNSDSGSLTQRAAQIKDELLGNDILEQDTVHAPNSSSGSESDKVDQSDDKIGYVEDNEELEERLSSSSIAHSLRHIALAFDEKSRELESLREIQKAHDTKLESLRAALEAKENERRTLIAQLEESTSSYTILQRRFETLQLEIEHKDELLCFSDRIASRLFNMINNIRAEVEAAESLSPALRSLCTAPATSSCSDATAPSSREESTVVINSESTSLPLEELIKEIEAKYSD</sequence>
<dbReference type="OrthoDB" id="2556589at2759"/>
<dbReference type="Proteomes" id="UP000324022">
    <property type="component" value="Unassembled WGS sequence"/>
</dbReference>
<keyword evidence="4" id="KW-1185">Reference proteome</keyword>
<protein>
    <submittedName>
        <fullName evidence="3">Uncharacterized protein</fullName>
    </submittedName>
</protein>